<proteinExistence type="predicted"/>
<gene>
    <name evidence="2" type="ORF">K0T92_18650</name>
</gene>
<organism evidence="2 3">
    <name type="scientific">Paenibacillus oenotherae</name>
    <dbReference type="NCBI Taxonomy" id="1435645"/>
    <lineage>
        <taxon>Bacteria</taxon>
        <taxon>Bacillati</taxon>
        <taxon>Bacillota</taxon>
        <taxon>Bacilli</taxon>
        <taxon>Bacillales</taxon>
        <taxon>Paenibacillaceae</taxon>
        <taxon>Paenibacillus</taxon>
    </lineage>
</organism>
<dbReference type="Proteomes" id="UP000812277">
    <property type="component" value="Unassembled WGS sequence"/>
</dbReference>
<evidence type="ECO:0000313" key="2">
    <source>
        <dbReference type="EMBL" id="MBW7476742.1"/>
    </source>
</evidence>
<reference evidence="2 3" key="1">
    <citation type="submission" date="2021-07" db="EMBL/GenBank/DDBJ databases">
        <title>Paenibacillus radiodurans sp. nov., isolated from the southeastern edge of Tengger Desert.</title>
        <authorList>
            <person name="Zhang G."/>
        </authorList>
    </citation>
    <scope>NUCLEOTIDE SEQUENCE [LARGE SCALE GENOMIC DNA]</scope>
    <source>
        <strain evidence="2 3">DT7-4</strain>
    </source>
</reference>
<dbReference type="InterPro" id="IPR024535">
    <property type="entry name" value="RHGA/B-epi-like_pectate_lyase"/>
</dbReference>
<dbReference type="EMBL" id="JAHZIJ010000016">
    <property type="protein sequence ID" value="MBW7476742.1"/>
    <property type="molecule type" value="Genomic_DNA"/>
</dbReference>
<dbReference type="InterPro" id="IPR012334">
    <property type="entry name" value="Pectin_lyas_fold"/>
</dbReference>
<dbReference type="Gene3D" id="2.160.20.10">
    <property type="entry name" value="Single-stranded right-handed beta-helix, Pectin lyase-like"/>
    <property type="match status" value="1"/>
</dbReference>
<protein>
    <submittedName>
        <fullName evidence="2">Glycoside hydrolase family 55 protein</fullName>
    </submittedName>
</protein>
<accession>A0ABS7DB62</accession>
<comment type="caution">
    <text evidence="2">The sequence shown here is derived from an EMBL/GenBank/DDBJ whole genome shotgun (WGS) entry which is preliminary data.</text>
</comment>
<dbReference type="SUPFAM" id="SSF51126">
    <property type="entry name" value="Pectin lyase-like"/>
    <property type="match status" value="1"/>
</dbReference>
<keyword evidence="2" id="KW-0378">Hydrolase</keyword>
<name>A0ABS7DB62_9BACL</name>
<sequence>MSIYVNVIDYGAAGNGTTDDTNAVQSAIEYCYSRGGGTVYFPSGKYLIAKIKGTVAIPASDDGSVMEGYGLPMEPEPVYSLPYCIRMRPRVKLVGESVGSVTLLSDYIYGRADLNQKIMFTFLEEENFSLVYHGMENITINKSFIAYAALNNVFTLCQFNSVHFQRTAIGIYAKILERCTFDELVASNTGSLLVVGGQWRSRNDAINEQGGFADKCYINKITFTFYNTMGNNEKNIDTFFDTYFFKTENNTTRLSAPIGTVSVAKNLKYRGICGTAINILPRYWRPSNNNDFNNIFFGVSPRYVIYGGQLKVSNFSNINIESCGYQDSANRVNPIGGGWDDPYLGANERIPAFIMGVSDKSSIDEVQAQKVYAKQVLPSNLNYYGLDAPSSNNNLLVKQPAQRSQGLELVEARVTDANLLTNVKSNYNFVGETMTRSINPVNGFCTTTFQLPTGNSYLVRVTAKANGTTANSLLQLCIINVYRGEQGFNILNVVKLGEPFYAAGGPITPTDLTVSDPDISGNVTLIAKSKSMVYFEIYASTI</sequence>
<keyword evidence="3" id="KW-1185">Reference proteome</keyword>
<evidence type="ECO:0000259" key="1">
    <source>
        <dbReference type="Pfam" id="PF12708"/>
    </source>
</evidence>
<evidence type="ECO:0000313" key="3">
    <source>
        <dbReference type="Proteomes" id="UP000812277"/>
    </source>
</evidence>
<dbReference type="Pfam" id="PF12708">
    <property type="entry name" value="Pect-lyase_RHGA_epim"/>
    <property type="match status" value="1"/>
</dbReference>
<feature type="domain" description="Rhamnogalacturonase A/B/Epimerase-like pectate lyase" evidence="1">
    <location>
        <begin position="4"/>
        <end position="50"/>
    </location>
</feature>
<dbReference type="InterPro" id="IPR011050">
    <property type="entry name" value="Pectin_lyase_fold/virulence"/>
</dbReference>
<dbReference type="GO" id="GO:0016787">
    <property type="term" value="F:hydrolase activity"/>
    <property type="evidence" value="ECO:0007669"/>
    <property type="project" value="UniProtKB-KW"/>
</dbReference>
<dbReference type="RefSeq" id="WP_219873992.1">
    <property type="nucleotide sequence ID" value="NZ_JAHZIJ010000016.1"/>
</dbReference>